<keyword evidence="2" id="KW-0349">Heme</keyword>
<proteinExistence type="inferred from homology"/>
<dbReference type="EMBL" id="JAULSO010000001">
    <property type="protein sequence ID" value="KAK3695813.1"/>
    <property type="molecule type" value="Genomic_DNA"/>
</dbReference>
<comment type="caution">
    <text evidence="6">The sequence shown here is derived from an EMBL/GenBank/DDBJ whole genome shotgun (WGS) entry which is preliminary data.</text>
</comment>
<keyword evidence="4" id="KW-0408">Iron</keyword>
<evidence type="ECO:0000313" key="6">
    <source>
        <dbReference type="EMBL" id="KAK3695813.1"/>
    </source>
</evidence>
<evidence type="ECO:0000256" key="4">
    <source>
        <dbReference type="ARBA" id="ARBA00023004"/>
    </source>
</evidence>
<evidence type="ECO:0000256" key="3">
    <source>
        <dbReference type="ARBA" id="ARBA00022723"/>
    </source>
</evidence>
<keyword evidence="5" id="KW-1133">Transmembrane helix</keyword>
<feature type="transmembrane region" description="Helical" evidence="5">
    <location>
        <begin position="26"/>
        <end position="46"/>
    </location>
</feature>
<dbReference type="AlphaFoldDB" id="A0AAE1CJ01"/>
<dbReference type="InterPro" id="IPR036396">
    <property type="entry name" value="Cyt_P450_sf"/>
</dbReference>
<dbReference type="Gene3D" id="1.10.630.10">
    <property type="entry name" value="Cytochrome P450"/>
    <property type="match status" value="1"/>
</dbReference>
<organism evidence="6 7">
    <name type="scientific">Podospora appendiculata</name>
    <dbReference type="NCBI Taxonomy" id="314037"/>
    <lineage>
        <taxon>Eukaryota</taxon>
        <taxon>Fungi</taxon>
        <taxon>Dikarya</taxon>
        <taxon>Ascomycota</taxon>
        <taxon>Pezizomycotina</taxon>
        <taxon>Sordariomycetes</taxon>
        <taxon>Sordariomycetidae</taxon>
        <taxon>Sordariales</taxon>
        <taxon>Podosporaceae</taxon>
        <taxon>Podospora</taxon>
    </lineage>
</organism>
<evidence type="ECO:0008006" key="8">
    <source>
        <dbReference type="Google" id="ProtNLM"/>
    </source>
</evidence>
<keyword evidence="5" id="KW-0812">Transmembrane</keyword>
<dbReference type="Proteomes" id="UP001270362">
    <property type="component" value="Unassembled WGS sequence"/>
</dbReference>
<dbReference type="GO" id="GO:0020037">
    <property type="term" value="F:heme binding"/>
    <property type="evidence" value="ECO:0007669"/>
    <property type="project" value="InterPro"/>
</dbReference>
<dbReference type="InterPro" id="IPR050121">
    <property type="entry name" value="Cytochrome_P450_monoxygenase"/>
</dbReference>
<keyword evidence="3" id="KW-0479">Metal-binding</keyword>
<dbReference type="GO" id="GO:0005506">
    <property type="term" value="F:iron ion binding"/>
    <property type="evidence" value="ECO:0007669"/>
    <property type="project" value="InterPro"/>
</dbReference>
<reference evidence="6" key="1">
    <citation type="journal article" date="2023" name="Mol. Phylogenet. Evol.">
        <title>Genome-scale phylogeny and comparative genomics of the fungal order Sordariales.</title>
        <authorList>
            <person name="Hensen N."/>
            <person name="Bonometti L."/>
            <person name="Westerberg I."/>
            <person name="Brannstrom I.O."/>
            <person name="Guillou S."/>
            <person name="Cros-Aarteil S."/>
            <person name="Calhoun S."/>
            <person name="Haridas S."/>
            <person name="Kuo A."/>
            <person name="Mondo S."/>
            <person name="Pangilinan J."/>
            <person name="Riley R."/>
            <person name="LaButti K."/>
            <person name="Andreopoulos B."/>
            <person name="Lipzen A."/>
            <person name="Chen C."/>
            <person name="Yan M."/>
            <person name="Daum C."/>
            <person name="Ng V."/>
            <person name="Clum A."/>
            <person name="Steindorff A."/>
            <person name="Ohm R.A."/>
            <person name="Martin F."/>
            <person name="Silar P."/>
            <person name="Natvig D.O."/>
            <person name="Lalanne C."/>
            <person name="Gautier V."/>
            <person name="Ament-Velasquez S.L."/>
            <person name="Kruys A."/>
            <person name="Hutchinson M.I."/>
            <person name="Powell A.J."/>
            <person name="Barry K."/>
            <person name="Miller A.N."/>
            <person name="Grigoriev I.V."/>
            <person name="Debuchy R."/>
            <person name="Gladieux P."/>
            <person name="Hiltunen Thoren M."/>
            <person name="Johannesson H."/>
        </authorList>
    </citation>
    <scope>NUCLEOTIDE SEQUENCE</scope>
    <source>
        <strain evidence="6">CBS 314.62</strain>
    </source>
</reference>
<accession>A0AAE1CJ01</accession>
<sequence length="226" mass="25987">MPPPALTQIINMIPQSWIDAHLQQQLLVALGVAIVVAFTVAVLQAVHRAFFHPLANIPGPKLAAVTEYWRWYYEIKGVPHYKLKELQEKHNWPPILRVGPNHVVVVHDPTRSNYEVIYRVSSRFLRDRGFYERWTSGRNGGTTKKHALRRRDTMGQLSKQEVEALHPLVASKLSIFLQRVQEHCESGQPVNVFSAWRCYTLDIISEFARSHSLLEYPRAIGTDLPH</sequence>
<dbReference type="PANTHER" id="PTHR24305">
    <property type="entry name" value="CYTOCHROME P450"/>
    <property type="match status" value="1"/>
</dbReference>
<dbReference type="GO" id="GO:0016705">
    <property type="term" value="F:oxidoreductase activity, acting on paired donors, with incorporation or reduction of molecular oxygen"/>
    <property type="evidence" value="ECO:0007669"/>
    <property type="project" value="InterPro"/>
</dbReference>
<gene>
    <name evidence="6" type="ORF">B0T22DRAFT_509291</name>
</gene>
<dbReference type="PANTHER" id="PTHR24305:SF166">
    <property type="entry name" value="CYTOCHROME P450 12A4, MITOCHONDRIAL-RELATED"/>
    <property type="match status" value="1"/>
</dbReference>
<comment type="similarity">
    <text evidence="1">Belongs to the cytochrome P450 family.</text>
</comment>
<reference evidence="6" key="2">
    <citation type="submission" date="2023-06" db="EMBL/GenBank/DDBJ databases">
        <authorList>
            <consortium name="Lawrence Berkeley National Laboratory"/>
            <person name="Haridas S."/>
            <person name="Hensen N."/>
            <person name="Bonometti L."/>
            <person name="Westerberg I."/>
            <person name="Brannstrom I.O."/>
            <person name="Guillou S."/>
            <person name="Cros-Aarteil S."/>
            <person name="Calhoun S."/>
            <person name="Kuo A."/>
            <person name="Mondo S."/>
            <person name="Pangilinan J."/>
            <person name="Riley R."/>
            <person name="Labutti K."/>
            <person name="Andreopoulos B."/>
            <person name="Lipzen A."/>
            <person name="Chen C."/>
            <person name="Yanf M."/>
            <person name="Daum C."/>
            <person name="Ng V."/>
            <person name="Clum A."/>
            <person name="Steindorff A."/>
            <person name="Ohm R."/>
            <person name="Martin F."/>
            <person name="Silar P."/>
            <person name="Natvig D."/>
            <person name="Lalanne C."/>
            <person name="Gautier V."/>
            <person name="Ament-Velasquez S.L."/>
            <person name="Kruys A."/>
            <person name="Hutchinson M.I."/>
            <person name="Powell A.J."/>
            <person name="Barry K."/>
            <person name="Miller A.N."/>
            <person name="Grigoriev I.V."/>
            <person name="Debuchy R."/>
            <person name="Gladieux P."/>
            <person name="Thoren M.H."/>
            <person name="Johannesson H."/>
        </authorList>
    </citation>
    <scope>NUCLEOTIDE SEQUENCE</scope>
    <source>
        <strain evidence="6">CBS 314.62</strain>
    </source>
</reference>
<evidence type="ECO:0000256" key="1">
    <source>
        <dbReference type="ARBA" id="ARBA00010617"/>
    </source>
</evidence>
<keyword evidence="7" id="KW-1185">Reference proteome</keyword>
<evidence type="ECO:0000256" key="2">
    <source>
        <dbReference type="ARBA" id="ARBA00022617"/>
    </source>
</evidence>
<name>A0AAE1CJ01_9PEZI</name>
<dbReference type="GO" id="GO:0004497">
    <property type="term" value="F:monooxygenase activity"/>
    <property type="evidence" value="ECO:0007669"/>
    <property type="project" value="InterPro"/>
</dbReference>
<keyword evidence="5" id="KW-0472">Membrane</keyword>
<evidence type="ECO:0000256" key="5">
    <source>
        <dbReference type="SAM" id="Phobius"/>
    </source>
</evidence>
<dbReference type="SUPFAM" id="SSF48264">
    <property type="entry name" value="Cytochrome P450"/>
    <property type="match status" value="1"/>
</dbReference>
<evidence type="ECO:0000313" key="7">
    <source>
        <dbReference type="Proteomes" id="UP001270362"/>
    </source>
</evidence>
<protein>
    <recommendedName>
        <fullName evidence="8">Cytochrome P450 E-class, group I</fullName>
    </recommendedName>
</protein>